<organism evidence="2">
    <name type="scientific">Cacopsylla melanoneura</name>
    <dbReference type="NCBI Taxonomy" id="428564"/>
    <lineage>
        <taxon>Eukaryota</taxon>
        <taxon>Metazoa</taxon>
        <taxon>Ecdysozoa</taxon>
        <taxon>Arthropoda</taxon>
        <taxon>Hexapoda</taxon>
        <taxon>Insecta</taxon>
        <taxon>Pterygota</taxon>
        <taxon>Neoptera</taxon>
        <taxon>Paraneoptera</taxon>
        <taxon>Hemiptera</taxon>
        <taxon>Sternorrhyncha</taxon>
        <taxon>Psylloidea</taxon>
        <taxon>Psyllidae</taxon>
        <taxon>Psyllinae</taxon>
        <taxon>Cacopsylla</taxon>
    </lineage>
</organism>
<dbReference type="EMBL" id="HBUF01362625">
    <property type="protein sequence ID" value="CAG6721730.1"/>
    <property type="molecule type" value="Transcribed_RNA"/>
</dbReference>
<dbReference type="AlphaFoldDB" id="A0A8D8Y871"/>
<feature type="transmembrane region" description="Helical" evidence="1">
    <location>
        <begin position="6"/>
        <end position="22"/>
    </location>
</feature>
<name>A0A8D8Y871_9HEMI</name>
<accession>A0A8D8Y871</accession>
<keyword evidence="1" id="KW-0812">Transmembrane</keyword>
<evidence type="ECO:0000313" key="2">
    <source>
        <dbReference type="EMBL" id="CAG6721730.1"/>
    </source>
</evidence>
<proteinExistence type="predicted"/>
<sequence>MWLCTCGVKFFYFVFLTIFFNYENSFLDFKALRFLCLILLILFSSTYDEVGIGNSVDNNYIVFCSIQLFIICTIFSLFIGFFNHSRILFLTHVRLVISTGCHISAGIQLNTLLPT</sequence>
<evidence type="ECO:0000256" key="1">
    <source>
        <dbReference type="SAM" id="Phobius"/>
    </source>
</evidence>
<feature type="transmembrane region" description="Helical" evidence="1">
    <location>
        <begin position="31"/>
        <end position="47"/>
    </location>
</feature>
<keyword evidence="1" id="KW-0472">Membrane</keyword>
<dbReference type="EMBL" id="HBUF01362623">
    <property type="protein sequence ID" value="CAG6721729.1"/>
    <property type="molecule type" value="Transcribed_RNA"/>
</dbReference>
<reference evidence="2" key="1">
    <citation type="submission" date="2021-05" db="EMBL/GenBank/DDBJ databases">
        <authorList>
            <person name="Alioto T."/>
            <person name="Alioto T."/>
            <person name="Gomez Garrido J."/>
        </authorList>
    </citation>
    <scope>NUCLEOTIDE SEQUENCE</scope>
</reference>
<feature type="transmembrane region" description="Helical" evidence="1">
    <location>
        <begin position="59"/>
        <end position="82"/>
    </location>
</feature>
<keyword evidence="1" id="KW-1133">Transmembrane helix</keyword>
<protein>
    <submittedName>
        <fullName evidence="2">Uncharacterized protein</fullName>
    </submittedName>
</protein>